<sequence>MSLKNPNERWGAVSQSFHWLIVLLLLAQGTVGLLMGDMARGPDKIAVFAFHKSVGITILALALARLLWRLYAGRPAPVPGTPTWQERAASAMHVALYLLLFAVPISGWVMNSAAGFPLQWFGLFNLPSIAAHDHDLHEFTEDLHEWLFWALVALAAAHAAAAIYHHLFQRDATLARMLPRGWLRTPTQENHDVA</sequence>
<evidence type="ECO:0000256" key="10">
    <source>
        <dbReference type="ARBA" id="ARBA00023004"/>
    </source>
</evidence>
<dbReference type="GO" id="GO:0020037">
    <property type="term" value="F:heme binding"/>
    <property type="evidence" value="ECO:0007669"/>
    <property type="project" value="TreeGrafter"/>
</dbReference>
<evidence type="ECO:0000256" key="8">
    <source>
        <dbReference type="ARBA" id="ARBA00022982"/>
    </source>
</evidence>
<evidence type="ECO:0000256" key="3">
    <source>
        <dbReference type="ARBA" id="ARBA00022448"/>
    </source>
</evidence>
<feature type="transmembrane region" description="Helical" evidence="13">
    <location>
        <begin position="146"/>
        <end position="167"/>
    </location>
</feature>
<evidence type="ECO:0000256" key="4">
    <source>
        <dbReference type="ARBA" id="ARBA00022475"/>
    </source>
</evidence>
<keyword evidence="6 13" id="KW-0812">Transmembrane</keyword>
<evidence type="ECO:0000256" key="5">
    <source>
        <dbReference type="ARBA" id="ARBA00022617"/>
    </source>
</evidence>
<keyword evidence="9 13" id="KW-1133">Transmembrane helix</keyword>
<feature type="domain" description="Cytochrome b561 bacterial/Ni-hydrogenase" evidence="14">
    <location>
        <begin position="9"/>
        <end position="179"/>
    </location>
</feature>
<feature type="transmembrane region" description="Helical" evidence="13">
    <location>
        <begin position="45"/>
        <end position="68"/>
    </location>
</feature>
<dbReference type="GO" id="GO:0009055">
    <property type="term" value="F:electron transfer activity"/>
    <property type="evidence" value="ECO:0007669"/>
    <property type="project" value="InterPro"/>
</dbReference>
<evidence type="ECO:0000313" key="15">
    <source>
        <dbReference type="EMBL" id="QDQ73539.1"/>
    </source>
</evidence>
<dbReference type="Pfam" id="PF01292">
    <property type="entry name" value="Ni_hydr_CYTB"/>
    <property type="match status" value="1"/>
</dbReference>
<evidence type="ECO:0000256" key="1">
    <source>
        <dbReference type="ARBA" id="ARBA00001970"/>
    </source>
</evidence>
<organism evidence="15 16">
    <name type="scientific">Pseudoluteimonas lycopersici</name>
    <dbReference type="NCBI Taxonomy" id="1324796"/>
    <lineage>
        <taxon>Bacteria</taxon>
        <taxon>Pseudomonadati</taxon>
        <taxon>Pseudomonadota</taxon>
        <taxon>Gammaproteobacteria</taxon>
        <taxon>Lysobacterales</taxon>
        <taxon>Lysobacteraceae</taxon>
        <taxon>Pseudoluteimonas</taxon>
    </lineage>
</organism>
<evidence type="ECO:0000256" key="11">
    <source>
        <dbReference type="ARBA" id="ARBA00023136"/>
    </source>
</evidence>
<dbReference type="InterPro" id="IPR011577">
    <property type="entry name" value="Cyt_b561_bac/Ni-Hgenase"/>
</dbReference>
<dbReference type="PANTHER" id="PTHR30529:SF7">
    <property type="entry name" value="CYTOCHROME B561 BACTERIAL_NI-HYDROGENASE DOMAIN-CONTAINING PROTEIN"/>
    <property type="match status" value="1"/>
</dbReference>
<dbReference type="SUPFAM" id="SSF81342">
    <property type="entry name" value="Transmembrane di-heme cytochromes"/>
    <property type="match status" value="1"/>
</dbReference>
<evidence type="ECO:0000256" key="6">
    <source>
        <dbReference type="ARBA" id="ARBA00022692"/>
    </source>
</evidence>
<comment type="cofactor">
    <cofactor evidence="1">
        <name>heme b</name>
        <dbReference type="ChEBI" id="CHEBI:60344"/>
    </cofactor>
</comment>
<evidence type="ECO:0000256" key="13">
    <source>
        <dbReference type="SAM" id="Phobius"/>
    </source>
</evidence>
<keyword evidence="7" id="KW-0479">Metal-binding</keyword>
<dbReference type="PANTHER" id="PTHR30529">
    <property type="entry name" value="CYTOCHROME B561"/>
    <property type="match status" value="1"/>
</dbReference>
<keyword evidence="5" id="KW-0349">Heme</keyword>
<dbReference type="InterPro" id="IPR052168">
    <property type="entry name" value="Cytochrome_b561_oxidase"/>
</dbReference>
<dbReference type="Gene3D" id="1.20.950.20">
    <property type="entry name" value="Transmembrane di-heme cytochromes, Chain C"/>
    <property type="match status" value="1"/>
</dbReference>
<dbReference type="GO" id="GO:0022904">
    <property type="term" value="P:respiratory electron transport chain"/>
    <property type="evidence" value="ECO:0007669"/>
    <property type="project" value="InterPro"/>
</dbReference>
<keyword evidence="4" id="KW-1003">Cell membrane</keyword>
<evidence type="ECO:0000259" key="14">
    <source>
        <dbReference type="Pfam" id="PF01292"/>
    </source>
</evidence>
<dbReference type="AlphaFoldDB" id="A0A516V4T3"/>
<proteinExistence type="inferred from homology"/>
<protein>
    <submittedName>
        <fullName evidence="15">Cytochrome b</fullName>
    </submittedName>
</protein>
<dbReference type="GO" id="GO:0046872">
    <property type="term" value="F:metal ion binding"/>
    <property type="evidence" value="ECO:0007669"/>
    <property type="project" value="UniProtKB-KW"/>
</dbReference>
<comment type="subcellular location">
    <subcellularLocation>
        <location evidence="2">Cell membrane</location>
        <topology evidence="2">Multi-pass membrane protein</topology>
    </subcellularLocation>
</comment>
<keyword evidence="10" id="KW-0408">Iron</keyword>
<reference evidence="15 16" key="1">
    <citation type="submission" date="2019-07" db="EMBL/GenBank/DDBJ databases">
        <title>Lysobacter weifangensis sp. nov., isolated from bensulfuron-methyl contaminated farmland soil.</title>
        <authorList>
            <person name="Zhao H."/>
        </authorList>
    </citation>
    <scope>NUCLEOTIDE SEQUENCE [LARGE SCALE GENOMIC DNA]</scope>
    <source>
        <strain evidence="15 16">CC-Bw-6</strain>
    </source>
</reference>
<evidence type="ECO:0000256" key="2">
    <source>
        <dbReference type="ARBA" id="ARBA00004651"/>
    </source>
</evidence>
<feature type="transmembrane region" description="Helical" evidence="13">
    <location>
        <begin position="89"/>
        <end position="110"/>
    </location>
</feature>
<keyword evidence="16" id="KW-1185">Reference proteome</keyword>
<gene>
    <name evidence="15" type="ORF">FNZ56_06460</name>
</gene>
<accession>A0A516V4T3</accession>
<evidence type="ECO:0000256" key="7">
    <source>
        <dbReference type="ARBA" id="ARBA00022723"/>
    </source>
</evidence>
<evidence type="ECO:0000313" key="16">
    <source>
        <dbReference type="Proteomes" id="UP000315891"/>
    </source>
</evidence>
<evidence type="ECO:0000256" key="9">
    <source>
        <dbReference type="ARBA" id="ARBA00022989"/>
    </source>
</evidence>
<keyword evidence="11 13" id="KW-0472">Membrane</keyword>
<name>A0A516V4T3_9GAMM</name>
<comment type="similarity">
    <text evidence="12">Belongs to the cytochrome b561 family.</text>
</comment>
<feature type="transmembrane region" description="Helical" evidence="13">
    <location>
        <begin position="20"/>
        <end position="39"/>
    </location>
</feature>
<dbReference type="EMBL" id="CP041742">
    <property type="protein sequence ID" value="QDQ73539.1"/>
    <property type="molecule type" value="Genomic_DNA"/>
</dbReference>
<dbReference type="InterPro" id="IPR016174">
    <property type="entry name" value="Di-haem_cyt_TM"/>
</dbReference>
<dbReference type="Proteomes" id="UP000315891">
    <property type="component" value="Chromosome"/>
</dbReference>
<keyword evidence="8" id="KW-0249">Electron transport</keyword>
<dbReference type="GO" id="GO:0005886">
    <property type="term" value="C:plasma membrane"/>
    <property type="evidence" value="ECO:0007669"/>
    <property type="project" value="UniProtKB-SubCell"/>
</dbReference>
<dbReference type="RefSeq" id="WP_143879051.1">
    <property type="nucleotide sequence ID" value="NZ_BAABLZ010000001.1"/>
</dbReference>
<evidence type="ECO:0000256" key="12">
    <source>
        <dbReference type="ARBA" id="ARBA00037975"/>
    </source>
</evidence>
<keyword evidence="3" id="KW-0813">Transport</keyword>
<dbReference type="OrthoDB" id="8589936at2"/>